<keyword evidence="3" id="KW-1185">Reference proteome</keyword>
<gene>
    <name evidence="2" type="ORF">CLUMA_CG015711</name>
</gene>
<evidence type="ECO:0000313" key="2">
    <source>
        <dbReference type="EMBL" id="CRL02080.1"/>
    </source>
</evidence>
<dbReference type="AlphaFoldDB" id="A0A1J1IPI8"/>
<proteinExistence type="predicted"/>
<reference evidence="2 3" key="1">
    <citation type="submission" date="2015-04" db="EMBL/GenBank/DDBJ databases">
        <authorList>
            <person name="Syromyatnikov M.Y."/>
            <person name="Popov V.N."/>
        </authorList>
    </citation>
    <scope>NUCLEOTIDE SEQUENCE [LARGE SCALE GENOMIC DNA]</scope>
</reference>
<protein>
    <submittedName>
        <fullName evidence="2">CLUMA_CG015711, isoform A</fullName>
    </submittedName>
</protein>
<feature type="chain" id="PRO_5011955614" evidence="1">
    <location>
        <begin position="20"/>
        <end position="188"/>
    </location>
</feature>
<dbReference type="OrthoDB" id="10625734at2759"/>
<sequence>MKTFALLFVLSAVNLCVSALSGKKNICNGRNVLKKDPQNCCKYPKLLFNLDQKKGCIKECSEKKENKEKYCFITCLLKDILSGEKDQEESDKVKFLTIFSEASEEKILSENWKTVIGNSLDTCYEKISEVEARSGKILNCVFVENFLNCPSPVSEPQCDKMKEMLIDCSKTEHYRINKLIPRFWKKEN</sequence>
<keyword evidence="1" id="KW-0732">Signal</keyword>
<name>A0A1J1IPI8_9DIPT</name>
<dbReference type="Proteomes" id="UP000183832">
    <property type="component" value="Unassembled WGS sequence"/>
</dbReference>
<organism evidence="2 3">
    <name type="scientific">Clunio marinus</name>
    <dbReference type="NCBI Taxonomy" id="568069"/>
    <lineage>
        <taxon>Eukaryota</taxon>
        <taxon>Metazoa</taxon>
        <taxon>Ecdysozoa</taxon>
        <taxon>Arthropoda</taxon>
        <taxon>Hexapoda</taxon>
        <taxon>Insecta</taxon>
        <taxon>Pterygota</taxon>
        <taxon>Neoptera</taxon>
        <taxon>Endopterygota</taxon>
        <taxon>Diptera</taxon>
        <taxon>Nematocera</taxon>
        <taxon>Chironomoidea</taxon>
        <taxon>Chironomidae</taxon>
        <taxon>Clunio</taxon>
    </lineage>
</organism>
<accession>A0A1J1IPI8</accession>
<dbReference type="Gene3D" id="1.10.238.270">
    <property type="match status" value="1"/>
</dbReference>
<dbReference type="EMBL" id="CVRI01000057">
    <property type="protein sequence ID" value="CRL02080.1"/>
    <property type="molecule type" value="Genomic_DNA"/>
</dbReference>
<evidence type="ECO:0000313" key="3">
    <source>
        <dbReference type="Proteomes" id="UP000183832"/>
    </source>
</evidence>
<feature type="signal peptide" evidence="1">
    <location>
        <begin position="1"/>
        <end position="19"/>
    </location>
</feature>
<evidence type="ECO:0000256" key="1">
    <source>
        <dbReference type="SAM" id="SignalP"/>
    </source>
</evidence>